<proteinExistence type="predicted"/>
<evidence type="ECO:0000256" key="1">
    <source>
        <dbReference type="ARBA" id="ARBA00022741"/>
    </source>
</evidence>
<dbReference type="eggNOG" id="COG3973">
    <property type="taxonomic scope" value="Bacteria"/>
</dbReference>
<keyword evidence="6" id="KW-0175">Coiled coil</keyword>
<reference evidence="8 9" key="1">
    <citation type="journal article" date="2011" name="Environ. Microbiol.">
        <title>Genome of alkaliphilic Bacillus pseudofirmus OF4 reveals adaptations that support the ability to grow in an external pH range from 7.5 to 11.4.</title>
        <authorList>
            <person name="Janto B."/>
            <person name="Ahmed A."/>
            <person name="Ito M."/>
            <person name="Liu J."/>
            <person name="Hicks D.B."/>
            <person name="Pagni S."/>
            <person name="Fackelmayer O.J."/>
            <person name="Smith T.A."/>
            <person name="Earl J."/>
            <person name="Elbourne L.D."/>
            <person name="Hassan K."/>
            <person name="Paulsen I.T."/>
            <person name="Kolsto A.B."/>
            <person name="Tourasse N.J."/>
            <person name="Ehrlich G.D."/>
            <person name="Boissy R."/>
            <person name="Ivey D.M."/>
            <person name="Li G."/>
            <person name="Xue Y."/>
            <person name="Ma Y."/>
            <person name="Hu F.Z."/>
            <person name="Krulwich T.A."/>
        </authorList>
    </citation>
    <scope>NUCLEOTIDE SEQUENCE [LARGE SCALE GENOMIC DNA]</scope>
    <source>
        <strain evidence="9">ATCC BAA-2126 / JCM 17055 / OF4</strain>
    </source>
</reference>
<dbReference type="GO" id="GO:0043138">
    <property type="term" value="F:3'-5' DNA helicase activity"/>
    <property type="evidence" value="ECO:0007669"/>
    <property type="project" value="TreeGrafter"/>
</dbReference>
<feature type="coiled-coil region" evidence="6">
    <location>
        <begin position="15"/>
        <end position="49"/>
    </location>
</feature>
<evidence type="ECO:0000256" key="2">
    <source>
        <dbReference type="ARBA" id="ARBA00022801"/>
    </source>
</evidence>
<dbReference type="AlphaFoldDB" id="D3FQR0"/>
<dbReference type="GO" id="GO:0005524">
    <property type="term" value="F:ATP binding"/>
    <property type="evidence" value="ECO:0007669"/>
    <property type="project" value="UniProtKB-UniRule"/>
</dbReference>
<dbReference type="Pfam" id="PF00580">
    <property type="entry name" value="UvrD-helicase"/>
    <property type="match status" value="1"/>
</dbReference>
<evidence type="ECO:0000313" key="8">
    <source>
        <dbReference type="EMBL" id="ADC51430.1"/>
    </source>
</evidence>
<dbReference type="PANTHER" id="PTHR11070:SF17">
    <property type="entry name" value="DNA HELICASE IV"/>
    <property type="match status" value="1"/>
</dbReference>
<accession>D3FQR0</accession>
<dbReference type="InterPro" id="IPR027785">
    <property type="entry name" value="UvrD-like_helicase_C"/>
</dbReference>
<dbReference type="HOGENOM" id="CLU_010312_4_0_9"/>
<dbReference type="GO" id="GO:0005829">
    <property type="term" value="C:cytosol"/>
    <property type="evidence" value="ECO:0007669"/>
    <property type="project" value="TreeGrafter"/>
</dbReference>
<keyword evidence="1 5" id="KW-0547">Nucleotide-binding</keyword>
<dbReference type="Proteomes" id="UP000001544">
    <property type="component" value="Chromosome"/>
</dbReference>
<evidence type="ECO:0000313" key="9">
    <source>
        <dbReference type="Proteomes" id="UP000001544"/>
    </source>
</evidence>
<protein>
    <recommendedName>
        <fullName evidence="7">UvrD-like helicase ATP-binding domain-containing protein</fullName>
    </recommendedName>
</protein>
<name>D3FQR0_ALKPO</name>
<keyword evidence="4 5" id="KW-0067">ATP-binding</keyword>
<dbReference type="EMBL" id="CP001878">
    <property type="protein sequence ID" value="ADC51430.1"/>
    <property type="molecule type" value="Genomic_DNA"/>
</dbReference>
<dbReference type="GO" id="GO:0003677">
    <property type="term" value="F:DNA binding"/>
    <property type="evidence" value="ECO:0007669"/>
    <property type="project" value="InterPro"/>
</dbReference>
<dbReference type="STRING" id="398511.BpOF4_16935"/>
<evidence type="ECO:0000256" key="5">
    <source>
        <dbReference type="PROSITE-ProRule" id="PRU00560"/>
    </source>
</evidence>
<dbReference type="GO" id="GO:0016787">
    <property type="term" value="F:hydrolase activity"/>
    <property type="evidence" value="ECO:0007669"/>
    <property type="project" value="UniProtKB-UniRule"/>
</dbReference>
<dbReference type="InterPro" id="IPR014016">
    <property type="entry name" value="UvrD-like_ATP-bd"/>
</dbReference>
<dbReference type="KEGG" id="bpf:BpOF4_16935"/>
<dbReference type="Gene3D" id="3.40.50.300">
    <property type="entry name" value="P-loop containing nucleotide triphosphate hydrolases"/>
    <property type="match status" value="2"/>
</dbReference>
<evidence type="ECO:0000256" key="4">
    <source>
        <dbReference type="ARBA" id="ARBA00022840"/>
    </source>
</evidence>
<dbReference type="SUPFAM" id="SSF52540">
    <property type="entry name" value="P-loop containing nucleoside triphosphate hydrolases"/>
    <property type="match status" value="1"/>
</dbReference>
<keyword evidence="9" id="KW-1185">Reference proteome</keyword>
<dbReference type="Pfam" id="PF13538">
    <property type="entry name" value="UvrD_C_2"/>
    <property type="match status" value="1"/>
</dbReference>
<gene>
    <name evidence="8" type="ordered locus">BpOF4_16935</name>
</gene>
<dbReference type="InterPro" id="IPR027417">
    <property type="entry name" value="P-loop_NTPase"/>
</dbReference>
<keyword evidence="3 5" id="KW-0347">Helicase</keyword>
<sequence length="686" mass="79836">MTRFPDEIISLSTILTKLHKAYEKEADKLENYQDEYKDLKQYMVDYRNEMDSMEAFSHQRSLTTIDKTGVMVEKKLNQLGKLIDSPYFGRIDFIYDGESEEDTEIFYIGKFSFTDEDGSVCIYDWRAPVSGMYYEYELGPASYQSLNGLISGELTRKRQFKITNSELEYVLESSTNIHDNILQKELSTTADDRMKTIIATIQQEQNKIVRNEKAHTLVIQGVAGSGKTSIALHRIAYLLYKNKETLSSDRVMIVSPNKVFADYISTVLPELGEEPIKENTIEDIARSIMPAKFSFTTKYDQTKRLIEPHAPSFAERISFKSSIEFFSLFKDYLTQLDTEIFEPTMVTIQEMEFTQDYLSRRFKSYSRYPVKKRIEYIARDILEVIKSKRMGEMKPPSLGEVTKRLKKRLRFNDPMQLYKSFYVHLNRTELFIMKKNQLEFADVYPYLYCIDYLEGIDTFDAVDHLVVDEMQDYAPVEYMVLQKVFPCKRTILGDFSQSLNPFALHTEKTFKPIFSEPEFVELKKSYRSSYEIIEFTRQFLPENAIEAVKRHGDKPRIITYHSDYEQVEELIASLHQFEQSKFKTCGIICKTEAMVQTLDGVLCEKFTFTRLDEESSSFTEGITLTTVQLAKGLEFDQVVVPFVSGSAYRNEFEKGLLYVACTRAMHQLIVMQDADDPSQLIIENQN</sequence>
<dbReference type="PROSITE" id="PS51198">
    <property type="entry name" value="UVRD_HELICASE_ATP_BIND"/>
    <property type="match status" value="1"/>
</dbReference>
<dbReference type="PANTHER" id="PTHR11070">
    <property type="entry name" value="UVRD / RECB / PCRA DNA HELICASE FAMILY MEMBER"/>
    <property type="match status" value="1"/>
</dbReference>
<evidence type="ECO:0000256" key="6">
    <source>
        <dbReference type="SAM" id="Coils"/>
    </source>
</evidence>
<organism evidence="8 9">
    <name type="scientific">Alkalihalophilus pseudofirmus (strain ATCC BAA-2126 / JCM 17055 / OF4)</name>
    <name type="common">Bacillus pseudofirmus</name>
    <dbReference type="NCBI Taxonomy" id="398511"/>
    <lineage>
        <taxon>Bacteria</taxon>
        <taxon>Bacillati</taxon>
        <taxon>Bacillota</taxon>
        <taxon>Bacilli</taxon>
        <taxon>Bacillales</taxon>
        <taxon>Bacillaceae</taxon>
        <taxon>Alkalihalophilus</taxon>
    </lineage>
</organism>
<keyword evidence="2 5" id="KW-0378">Hydrolase</keyword>
<feature type="binding site" evidence="5">
    <location>
        <begin position="221"/>
        <end position="228"/>
    </location>
    <ligand>
        <name>ATP</name>
        <dbReference type="ChEBI" id="CHEBI:30616"/>
    </ligand>
</feature>
<feature type="domain" description="UvrD-like helicase ATP-binding" evidence="7">
    <location>
        <begin position="200"/>
        <end position="529"/>
    </location>
</feature>
<dbReference type="GO" id="GO:0000725">
    <property type="term" value="P:recombinational repair"/>
    <property type="evidence" value="ECO:0007669"/>
    <property type="project" value="TreeGrafter"/>
</dbReference>
<dbReference type="RefSeq" id="WP_012958792.1">
    <property type="nucleotide sequence ID" value="NC_013791.2"/>
</dbReference>
<evidence type="ECO:0000256" key="3">
    <source>
        <dbReference type="ARBA" id="ARBA00022806"/>
    </source>
</evidence>
<dbReference type="InterPro" id="IPR000212">
    <property type="entry name" value="DNA_helicase_UvrD/REP"/>
</dbReference>
<evidence type="ECO:0000259" key="7">
    <source>
        <dbReference type="PROSITE" id="PS51198"/>
    </source>
</evidence>